<dbReference type="Pfam" id="PF08282">
    <property type="entry name" value="Hydrolase_3"/>
    <property type="match status" value="1"/>
</dbReference>
<dbReference type="EMBL" id="CP060716">
    <property type="protein sequence ID" value="QNN63959.1"/>
    <property type="molecule type" value="Genomic_DNA"/>
</dbReference>
<dbReference type="AlphaFoldDB" id="A0A7G9S7Y4"/>
<name>A0A7G9S7Y4_9MICO</name>
<dbReference type="GO" id="GO:0016791">
    <property type="term" value="F:phosphatase activity"/>
    <property type="evidence" value="ECO:0007669"/>
    <property type="project" value="TreeGrafter"/>
</dbReference>
<evidence type="ECO:0000313" key="1">
    <source>
        <dbReference type="EMBL" id="QNN63959.1"/>
    </source>
</evidence>
<keyword evidence="1" id="KW-0378">Hydrolase</keyword>
<dbReference type="Gene3D" id="3.40.50.1000">
    <property type="entry name" value="HAD superfamily/HAD-like"/>
    <property type="match status" value="1"/>
</dbReference>
<dbReference type="InterPro" id="IPR023214">
    <property type="entry name" value="HAD_sf"/>
</dbReference>
<evidence type="ECO:0000313" key="2">
    <source>
        <dbReference type="Proteomes" id="UP000515934"/>
    </source>
</evidence>
<dbReference type="KEGG" id="ldn:H9L06_07165"/>
<dbReference type="GO" id="GO:0005829">
    <property type="term" value="C:cytosol"/>
    <property type="evidence" value="ECO:0007669"/>
    <property type="project" value="TreeGrafter"/>
</dbReference>
<dbReference type="Proteomes" id="UP000515934">
    <property type="component" value="Chromosome"/>
</dbReference>
<keyword evidence="2" id="KW-1185">Reference proteome</keyword>
<dbReference type="GO" id="GO:0000287">
    <property type="term" value="F:magnesium ion binding"/>
    <property type="evidence" value="ECO:0007669"/>
    <property type="project" value="TreeGrafter"/>
</dbReference>
<gene>
    <name evidence="1" type="ORF">H9L06_07165</name>
</gene>
<reference evidence="1 2" key="1">
    <citation type="submission" date="2020-08" db="EMBL/GenBank/DDBJ databases">
        <title>Genome sequence of Leucobacter denitrificans KACC 14055T.</title>
        <authorList>
            <person name="Hyun D.-W."/>
            <person name="Bae J.-W."/>
        </authorList>
    </citation>
    <scope>NUCLEOTIDE SEQUENCE [LARGE SCALE GENOMIC DNA]</scope>
    <source>
        <strain evidence="1 2">KACC 14055</strain>
    </source>
</reference>
<dbReference type="PANTHER" id="PTHR10000">
    <property type="entry name" value="PHOSPHOSERINE PHOSPHATASE"/>
    <property type="match status" value="1"/>
</dbReference>
<proteinExistence type="predicted"/>
<protein>
    <submittedName>
        <fullName evidence="1">HAD hydrolase family protein</fullName>
    </submittedName>
</protein>
<dbReference type="SUPFAM" id="SSF56784">
    <property type="entry name" value="HAD-like"/>
    <property type="match status" value="1"/>
</dbReference>
<accession>A0A7G9S7Y4</accession>
<dbReference type="Gene3D" id="3.30.1240.10">
    <property type="match status" value="1"/>
</dbReference>
<organism evidence="1 2">
    <name type="scientific">Leucobacter denitrificans</name>
    <dbReference type="NCBI Taxonomy" id="683042"/>
    <lineage>
        <taxon>Bacteria</taxon>
        <taxon>Bacillati</taxon>
        <taxon>Actinomycetota</taxon>
        <taxon>Actinomycetes</taxon>
        <taxon>Micrococcales</taxon>
        <taxon>Microbacteriaceae</taxon>
        <taxon>Leucobacter</taxon>
    </lineage>
</organism>
<sequence>MDVTDRHIVALDLDGTVLRHGSAGVGDNPFGGVIDDDLGDAIRTIHNAGHEVIVSTGRSTDATIPIVEELRIRPDWVIAANGAVTLKRDPLATRSYRRKHVEAFDPTDALLKIRPLLTTAHFSVELADGNFLYTKPIPAGTLPAKQEKVDFEDLLGVQAARVIVFSPDHHVEEFLSAVESLGLTHVSYSVGRTAWLDIAPHGVTKASALEVVRAKIGVNPANVFAAGDGRNDLEMLRWAGRVGMSVAMGQAVEEVQEAATHVTASVEESGLLLALRKRFPELLK</sequence>
<dbReference type="PANTHER" id="PTHR10000:SF8">
    <property type="entry name" value="HAD SUPERFAMILY HYDROLASE-LIKE, TYPE 3"/>
    <property type="match status" value="1"/>
</dbReference>
<dbReference type="InterPro" id="IPR036412">
    <property type="entry name" value="HAD-like_sf"/>
</dbReference>